<dbReference type="InterPro" id="IPR001680">
    <property type="entry name" value="WD40_rpt"/>
</dbReference>
<evidence type="ECO:0000256" key="8">
    <source>
        <dbReference type="ARBA" id="ARBA00023175"/>
    </source>
</evidence>
<dbReference type="EMBL" id="CAJOBI010241748">
    <property type="protein sequence ID" value="CAF5086512.1"/>
    <property type="molecule type" value="Genomic_DNA"/>
</dbReference>
<evidence type="ECO:0000256" key="6">
    <source>
        <dbReference type="ARBA" id="ARBA00022737"/>
    </source>
</evidence>
<protein>
    <submittedName>
        <fullName evidence="11">Uncharacterized protein</fullName>
    </submittedName>
</protein>
<dbReference type="GO" id="GO:0036157">
    <property type="term" value="C:outer dynein arm"/>
    <property type="evidence" value="ECO:0007669"/>
    <property type="project" value="TreeGrafter"/>
</dbReference>
<gene>
    <name evidence="11" type="ORF">SMN809_LOCUS61010</name>
</gene>
<dbReference type="InterPro" id="IPR036322">
    <property type="entry name" value="WD40_repeat_dom_sf"/>
</dbReference>
<dbReference type="InterPro" id="IPR015943">
    <property type="entry name" value="WD40/YVTN_repeat-like_dom_sf"/>
</dbReference>
<keyword evidence="4" id="KW-0853">WD repeat</keyword>
<evidence type="ECO:0000256" key="7">
    <source>
        <dbReference type="ARBA" id="ARBA00023017"/>
    </source>
</evidence>
<evidence type="ECO:0000313" key="11">
    <source>
        <dbReference type="EMBL" id="CAF5086512.1"/>
    </source>
</evidence>
<evidence type="ECO:0000256" key="10">
    <source>
        <dbReference type="ARBA" id="ARBA00023273"/>
    </source>
</evidence>
<keyword evidence="7" id="KW-0243">Dynein</keyword>
<evidence type="ECO:0000313" key="12">
    <source>
        <dbReference type="Proteomes" id="UP000676336"/>
    </source>
</evidence>
<dbReference type="PANTHER" id="PTHR12442">
    <property type="entry name" value="DYNEIN INTERMEDIATE CHAIN"/>
    <property type="match status" value="1"/>
</dbReference>
<dbReference type="InterPro" id="IPR050687">
    <property type="entry name" value="Dynein_IC"/>
</dbReference>
<feature type="non-terminal residue" evidence="11">
    <location>
        <position position="1"/>
    </location>
</feature>
<dbReference type="AlphaFoldDB" id="A0A8S3EUG1"/>
<reference evidence="11" key="1">
    <citation type="submission" date="2021-02" db="EMBL/GenBank/DDBJ databases">
        <authorList>
            <person name="Nowell W R."/>
        </authorList>
    </citation>
    <scope>NUCLEOTIDE SEQUENCE</scope>
</reference>
<dbReference type="SUPFAM" id="SSF50978">
    <property type="entry name" value="WD40 repeat-like"/>
    <property type="match status" value="1"/>
</dbReference>
<evidence type="ECO:0000256" key="5">
    <source>
        <dbReference type="ARBA" id="ARBA00022701"/>
    </source>
</evidence>
<dbReference type="PANTHER" id="PTHR12442:SF11">
    <property type="entry name" value="DYNEIN AXONEMAL INTERMEDIATE CHAIN 1"/>
    <property type="match status" value="1"/>
</dbReference>
<evidence type="ECO:0000256" key="9">
    <source>
        <dbReference type="ARBA" id="ARBA00023212"/>
    </source>
</evidence>
<dbReference type="Gene3D" id="2.130.10.10">
    <property type="entry name" value="YVTN repeat-like/Quinoprotein amine dehydrogenase"/>
    <property type="match status" value="1"/>
</dbReference>
<evidence type="ECO:0000256" key="4">
    <source>
        <dbReference type="ARBA" id="ARBA00022574"/>
    </source>
</evidence>
<dbReference type="GO" id="GO:0003341">
    <property type="term" value="P:cilium movement"/>
    <property type="evidence" value="ECO:0007669"/>
    <property type="project" value="TreeGrafter"/>
</dbReference>
<keyword evidence="10" id="KW-0966">Cell projection</keyword>
<dbReference type="GO" id="GO:0045504">
    <property type="term" value="F:dynein heavy chain binding"/>
    <property type="evidence" value="ECO:0007669"/>
    <property type="project" value="TreeGrafter"/>
</dbReference>
<keyword evidence="6" id="KW-0677">Repeat</keyword>
<evidence type="ECO:0000256" key="3">
    <source>
        <dbReference type="ARBA" id="ARBA00022490"/>
    </source>
</evidence>
<sequence length="299" mass="34597">KKLLNRFNFCEQGIQTYTSTKKEVITQTDPIIRQKFVGLANQRIIYQEYMIDYEKQQKNKDKRKQKVNYGSNKSVVEKQLIKTDRLKPETIVKRHQVQILKGIERVLNQNRYQELIYNFKYFEDKTDEVRDPMGTLFPLWKFPPSSDNRSVTALTWNPAYSDMLIIGYGLYDRAERMQGAIAVFTLNNNHPNTLIHTESTVLSIDCLPSKPHLICVGLMDGDVIVYDISIPSGRAIFTNTNYTCKHFGCVWQVRWCSSSANHQPCFCSVGSDGKIMRWTCIKGDLRQVVLFDLPSSTKT</sequence>
<feature type="non-terminal residue" evidence="11">
    <location>
        <position position="299"/>
    </location>
</feature>
<keyword evidence="3" id="KW-0963">Cytoplasm</keyword>
<keyword evidence="8" id="KW-0505">Motor protein</keyword>
<comment type="subcellular location">
    <subcellularLocation>
        <location evidence="1">Cytoplasm</location>
        <location evidence="1">Cytoskeleton</location>
        <location evidence="1">Cilium axoneme</location>
    </subcellularLocation>
</comment>
<dbReference type="SMART" id="SM00320">
    <property type="entry name" value="WD40"/>
    <property type="match status" value="2"/>
</dbReference>
<keyword evidence="9" id="KW-0206">Cytoskeleton</keyword>
<proteinExistence type="inferred from homology"/>
<comment type="caution">
    <text evidence="11">The sequence shown here is derived from an EMBL/GenBank/DDBJ whole genome shotgun (WGS) entry which is preliminary data.</text>
</comment>
<dbReference type="GO" id="GO:0045503">
    <property type="term" value="F:dynein light chain binding"/>
    <property type="evidence" value="ECO:0007669"/>
    <property type="project" value="TreeGrafter"/>
</dbReference>
<dbReference type="Proteomes" id="UP000676336">
    <property type="component" value="Unassembled WGS sequence"/>
</dbReference>
<evidence type="ECO:0000256" key="1">
    <source>
        <dbReference type="ARBA" id="ARBA00004430"/>
    </source>
</evidence>
<comment type="similarity">
    <text evidence="2">Belongs to the dynein intermediate chain family.</text>
</comment>
<name>A0A8S3EUG1_9BILA</name>
<dbReference type="GO" id="GO:0036158">
    <property type="term" value="P:outer dynein arm assembly"/>
    <property type="evidence" value="ECO:0007669"/>
    <property type="project" value="TreeGrafter"/>
</dbReference>
<evidence type="ECO:0000256" key="2">
    <source>
        <dbReference type="ARBA" id="ARBA00011059"/>
    </source>
</evidence>
<organism evidence="11 12">
    <name type="scientific">Rotaria magnacalcarata</name>
    <dbReference type="NCBI Taxonomy" id="392030"/>
    <lineage>
        <taxon>Eukaryota</taxon>
        <taxon>Metazoa</taxon>
        <taxon>Spiralia</taxon>
        <taxon>Gnathifera</taxon>
        <taxon>Rotifera</taxon>
        <taxon>Eurotatoria</taxon>
        <taxon>Bdelloidea</taxon>
        <taxon>Philodinida</taxon>
        <taxon>Philodinidae</taxon>
        <taxon>Rotaria</taxon>
    </lineage>
</organism>
<keyword evidence="5" id="KW-0493">Microtubule</keyword>
<accession>A0A8S3EUG1</accession>
<dbReference type="GO" id="GO:0005874">
    <property type="term" value="C:microtubule"/>
    <property type="evidence" value="ECO:0007669"/>
    <property type="project" value="UniProtKB-KW"/>
</dbReference>